<reference evidence="2 3" key="1">
    <citation type="journal article" date="2008" name="Science">
        <title>The Physcomitrella genome reveals evolutionary insights into the conquest of land by plants.</title>
        <authorList>
            <person name="Rensing S."/>
            <person name="Lang D."/>
            <person name="Zimmer A."/>
            <person name="Terry A."/>
            <person name="Salamov A."/>
            <person name="Shapiro H."/>
            <person name="Nishiyama T."/>
            <person name="Perroud P.-F."/>
            <person name="Lindquist E."/>
            <person name="Kamisugi Y."/>
            <person name="Tanahashi T."/>
            <person name="Sakakibara K."/>
            <person name="Fujita T."/>
            <person name="Oishi K."/>
            <person name="Shin-I T."/>
            <person name="Kuroki Y."/>
            <person name="Toyoda A."/>
            <person name="Suzuki Y."/>
            <person name="Hashimoto A."/>
            <person name="Yamaguchi K."/>
            <person name="Sugano A."/>
            <person name="Kohara Y."/>
            <person name="Fujiyama A."/>
            <person name="Anterola A."/>
            <person name="Aoki S."/>
            <person name="Ashton N."/>
            <person name="Barbazuk W.B."/>
            <person name="Barker E."/>
            <person name="Bennetzen J."/>
            <person name="Bezanilla M."/>
            <person name="Blankenship R."/>
            <person name="Cho S.H."/>
            <person name="Dutcher S."/>
            <person name="Estelle M."/>
            <person name="Fawcett J.A."/>
            <person name="Gundlach H."/>
            <person name="Hanada K."/>
            <person name="Heyl A."/>
            <person name="Hicks K.A."/>
            <person name="Hugh J."/>
            <person name="Lohr M."/>
            <person name="Mayer K."/>
            <person name="Melkozernov A."/>
            <person name="Murata T."/>
            <person name="Nelson D."/>
            <person name="Pils B."/>
            <person name="Prigge M."/>
            <person name="Reiss B."/>
            <person name="Renner T."/>
            <person name="Rombauts S."/>
            <person name="Rushton P."/>
            <person name="Sanderfoot A."/>
            <person name="Schween G."/>
            <person name="Shiu S.-H."/>
            <person name="Stueber K."/>
            <person name="Theodoulou F.L."/>
            <person name="Tu H."/>
            <person name="Van de Peer Y."/>
            <person name="Verrier P.J."/>
            <person name="Waters E."/>
            <person name="Wood A."/>
            <person name="Yang L."/>
            <person name="Cove D."/>
            <person name="Cuming A."/>
            <person name="Hasebe M."/>
            <person name="Lucas S."/>
            <person name="Mishler D.B."/>
            <person name="Reski R."/>
            <person name="Grigoriev I."/>
            <person name="Quatrano R.S."/>
            <person name="Boore J.L."/>
        </authorList>
    </citation>
    <scope>NUCLEOTIDE SEQUENCE [LARGE SCALE GENOMIC DNA]</scope>
    <source>
        <strain evidence="2 3">cv. Gransden 2004</strain>
    </source>
</reference>
<protein>
    <submittedName>
        <fullName evidence="2">Uncharacterized protein</fullName>
    </submittedName>
</protein>
<dbReference type="InParanoid" id="A0A7I4B951"/>
<proteinExistence type="predicted"/>
<evidence type="ECO:0000313" key="2">
    <source>
        <dbReference type="EnsemblPlants" id="Pp3c17_13790V3.1"/>
    </source>
</evidence>
<name>A0A7I4B951_PHYPA</name>
<organism evidence="2 3">
    <name type="scientific">Physcomitrium patens</name>
    <name type="common">Spreading-leaved earth moss</name>
    <name type="synonym">Physcomitrella patens</name>
    <dbReference type="NCBI Taxonomy" id="3218"/>
    <lineage>
        <taxon>Eukaryota</taxon>
        <taxon>Viridiplantae</taxon>
        <taxon>Streptophyta</taxon>
        <taxon>Embryophyta</taxon>
        <taxon>Bryophyta</taxon>
        <taxon>Bryophytina</taxon>
        <taxon>Bryopsida</taxon>
        <taxon>Funariidae</taxon>
        <taxon>Funariales</taxon>
        <taxon>Funariaceae</taxon>
        <taxon>Physcomitrium</taxon>
    </lineage>
</organism>
<dbReference type="Proteomes" id="UP000006727">
    <property type="component" value="Chromosome 17"/>
</dbReference>
<evidence type="ECO:0000256" key="1">
    <source>
        <dbReference type="SAM" id="MobiDB-lite"/>
    </source>
</evidence>
<dbReference type="Gramene" id="Pp3c17_13790V3.1">
    <property type="protein sequence ID" value="Pp3c17_13790V3.1"/>
    <property type="gene ID" value="Pp3c17_13790"/>
</dbReference>
<reference evidence="2" key="3">
    <citation type="submission" date="2020-12" db="UniProtKB">
        <authorList>
            <consortium name="EnsemblPlants"/>
        </authorList>
    </citation>
    <scope>IDENTIFICATION</scope>
</reference>
<feature type="region of interest" description="Disordered" evidence="1">
    <location>
        <begin position="1"/>
        <end position="26"/>
    </location>
</feature>
<sequence length="159" mass="17819">MGEDKSIPPPNTRRQGGMRNEHRHPHPFGAYLPMSHVGLERGGKKLRWLSSFIPRPQLLLPSTHQLPSSHSNTPRRRSLMGSVVMASRSIKFVSTDSSINQLQKRVTSIQEKRVDSSSGGLVVTAADVIDPNLLLPSVLPFKRIKLTDRYPKGQTRGWH</sequence>
<dbReference type="EMBL" id="ABEU02000017">
    <property type="status" value="NOT_ANNOTATED_CDS"/>
    <property type="molecule type" value="Genomic_DNA"/>
</dbReference>
<keyword evidence="3" id="KW-1185">Reference proteome</keyword>
<dbReference type="AlphaFoldDB" id="A0A7I4B951"/>
<reference evidence="2 3" key="2">
    <citation type="journal article" date="2018" name="Plant J.">
        <title>The Physcomitrella patens chromosome-scale assembly reveals moss genome structure and evolution.</title>
        <authorList>
            <person name="Lang D."/>
            <person name="Ullrich K.K."/>
            <person name="Murat F."/>
            <person name="Fuchs J."/>
            <person name="Jenkins J."/>
            <person name="Haas F.B."/>
            <person name="Piednoel M."/>
            <person name="Gundlach H."/>
            <person name="Van Bel M."/>
            <person name="Meyberg R."/>
            <person name="Vives C."/>
            <person name="Morata J."/>
            <person name="Symeonidi A."/>
            <person name="Hiss M."/>
            <person name="Muchero W."/>
            <person name="Kamisugi Y."/>
            <person name="Saleh O."/>
            <person name="Blanc G."/>
            <person name="Decker E.L."/>
            <person name="van Gessel N."/>
            <person name="Grimwood J."/>
            <person name="Hayes R.D."/>
            <person name="Graham S.W."/>
            <person name="Gunter L.E."/>
            <person name="McDaniel S.F."/>
            <person name="Hoernstein S.N.W."/>
            <person name="Larsson A."/>
            <person name="Li F.W."/>
            <person name="Perroud P.F."/>
            <person name="Phillips J."/>
            <person name="Ranjan P."/>
            <person name="Rokshar D.S."/>
            <person name="Rothfels C.J."/>
            <person name="Schneider L."/>
            <person name="Shu S."/>
            <person name="Stevenson D.W."/>
            <person name="Thummler F."/>
            <person name="Tillich M."/>
            <person name="Villarreal Aguilar J.C."/>
            <person name="Widiez T."/>
            <person name="Wong G.K."/>
            <person name="Wymore A."/>
            <person name="Zhang Y."/>
            <person name="Zimmer A.D."/>
            <person name="Quatrano R.S."/>
            <person name="Mayer K.F.X."/>
            <person name="Goodstein D."/>
            <person name="Casacuberta J.M."/>
            <person name="Vandepoele K."/>
            <person name="Reski R."/>
            <person name="Cuming A.C."/>
            <person name="Tuskan G.A."/>
            <person name="Maumus F."/>
            <person name="Salse J."/>
            <person name="Schmutz J."/>
            <person name="Rensing S.A."/>
        </authorList>
    </citation>
    <scope>NUCLEOTIDE SEQUENCE [LARGE SCALE GENOMIC DNA]</scope>
    <source>
        <strain evidence="2 3">cv. Gransden 2004</strain>
    </source>
</reference>
<accession>A0A7I4B951</accession>
<dbReference type="EnsemblPlants" id="Pp3c17_13790V3.1">
    <property type="protein sequence ID" value="Pp3c17_13790V3.1"/>
    <property type="gene ID" value="Pp3c17_13790"/>
</dbReference>
<evidence type="ECO:0000313" key="3">
    <source>
        <dbReference type="Proteomes" id="UP000006727"/>
    </source>
</evidence>